<dbReference type="PANTHER" id="PTHR30587:SF0">
    <property type="entry name" value="FLAGELLAR BIOSYNTHETIC PROTEIN FLIP"/>
    <property type="match status" value="1"/>
</dbReference>
<evidence type="ECO:0000256" key="6">
    <source>
        <dbReference type="ARBA" id="ARBA00022795"/>
    </source>
</evidence>
<dbReference type="GO" id="GO:0044781">
    <property type="term" value="P:bacterial-type flagellum organization"/>
    <property type="evidence" value="ECO:0007669"/>
    <property type="project" value="UniProtKB-UniRule"/>
</dbReference>
<gene>
    <name evidence="12" type="primary">fliP</name>
    <name evidence="13" type="ORF">JGI23_00730</name>
</gene>
<accession>A0A0P1MV47</accession>
<proteinExistence type="inferred from homology"/>
<dbReference type="NCBIfam" id="TIGR01103">
    <property type="entry name" value="fliP"/>
    <property type="match status" value="1"/>
</dbReference>
<dbReference type="EMBL" id="CZVW01000006">
    <property type="protein sequence ID" value="CUS99772.1"/>
    <property type="molecule type" value="Genomic_DNA"/>
</dbReference>
<name>A0A0P1MV47_9BACT</name>
<evidence type="ECO:0000256" key="2">
    <source>
        <dbReference type="ARBA" id="ARBA00021714"/>
    </source>
</evidence>
<comment type="caution">
    <text evidence="12">Lacks conserved residue(s) required for the propagation of feature annotation.</text>
</comment>
<keyword evidence="11 12" id="KW-1006">Bacterial flagellum protein export</keyword>
<keyword evidence="8 12" id="KW-1133">Transmembrane helix</keyword>
<keyword evidence="10" id="KW-0975">Bacterial flagellum</keyword>
<dbReference type="InterPro" id="IPR005838">
    <property type="entry name" value="T3SS_IM_P"/>
</dbReference>
<keyword evidence="5 12" id="KW-0812">Transmembrane</keyword>
<keyword evidence="13" id="KW-0966">Cell projection</keyword>
<evidence type="ECO:0000256" key="7">
    <source>
        <dbReference type="ARBA" id="ARBA00022927"/>
    </source>
</evidence>
<reference evidence="14" key="1">
    <citation type="submission" date="2015-11" db="EMBL/GenBank/DDBJ databases">
        <authorList>
            <person name="Varghese N."/>
        </authorList>
    </citation>
    <scope>NUCLEOTIDE SEQUENCE [LARGE SCALE GENOMIC DNA]</scope>
    <source>
        <strain evidence="14">JGI-23</strain>
    </source>
</reference>
<dbReference type="PROSITE" id="PS01060">
    <property type="entry name" value="FLIP_1"/>
    <property type="match status" value="1"/>
</dbReference>
<keyword evidence="9 12" id="KW-0472">Membrane</keyword>
<organism evidence="13 14">
    <name type="scientific">Candidatus Chryseopegocella kryptomonas</name>
    <dbReference type="NCBI Taxonomy" id="1633643"/>
    <lineage>
        <taxon>Bacteria</taxon>
        <taxon>Pseudomonadati</taxon>
        <taxon>Candidatus Kryptoniota</taxon>
        <taxon>Candidatus Chryseopegocella</taxon>
    </lineage>
</organism>
<comment type="function">
    <text evidence="12">Plays a role in the flagellum-specific transport system.</text>
</comment>
<keyword evidence="7 12" id="KW-0653">Protein transport</keyword>
<dbReference type="Pfam" id="PF00813">
    <property type="entry name" value="FliP"/>
    <property type="match status" value="1"/>
</dbReference>
<dbReference type="GO" id="GO:0009306">
    <property type="term" value="P:protein secretion"/>
    <property type="evidence" value="ECO:0007669"/>
    <property type="project" value="UniProtKB-UniRule"/>
</dbReference>
<keyword evidence="13" id="KW-0969">Cilium</keyword>
<keyword evidence="14" id="KW-1185">Reference proteome</keyword>
<feature type="transmembrane region" description="Helical" evidence="12">
    <location>
        <begin position="95"/>
        <end position="114"/>
    </location>
</feature>
<evidence type="ECO:0000256" key="9">
    <source>
        <dbReference type="ARBA" id="ARBA00023136"/>
    </source>
</evidence>
<dbReference type="RefSeq" id="WP_092348664.1">
    <property type="nucleotide sequence ID" value="NZ_CZVW01000006.1"/>
</dbReference>
<evidence type="ECO:0000256" key="1">
    <source>
        <dbReference type="ARBA" id="ARBA00006257"/>
    </source>
</evidence>
<evidence type="ECO:0000256" key="5">
    <source>
        <dbReference type="ARBA" id="ARBA00022692"/>
    </source>
</evidence>
<evidence type="ECO:0000256" key="4">
    <source>
        <dbReference type="ARBA" id="ARBA00022475"/>
    </source>
</evidence>
<protein>
    <recommendedName>
        <fullName evidence="2 12">Flagellar biosynthetic protein FliP</fullName>
    </recommendedName>
</protein>
<keyword evidence="6 12" id="KW-1005">Bacterial flagellum biogenesis</keyword>
<dbReference type="Proteomes" id="UP000199197">
    <property type="component" value="Unassembled WGS sequence"/>
</dbReference>
<dbReference type="PROSITE" id="PS01061">
    <property type="entry name" value="FLIP_2"/>
    <property type="match status" value="1"/>
</dbReference>
<comment type="similarity">
    <text evidence="1 12">Belongs to the FliP/MopC/SpaP family.</text>
</comment>
<keyword evidence="13" id="KW-0282">Flagellum</keyword>
<dbReference type="PANTHER" id="PTHR30587">
    <property type="entry name" value="FLAGELLAR BIOSYNTHETIC PROTEIN FLIP"/>
    <property type="match status" value="1"/>
</dbReference>
<dbReference type="NCBIfam" id="NF009438">
    <property type="entry name" value="PRK12797.1"/>
    <property type="match status" value="1"/>
</dbReference>
<sequence>MRVFFWFLIFLFLVSGLNAQTKSSEQISFPIPKITVEVGKADKSGDVAVTLQILFLMTILSLAPAIIILTTSFTRIIVVFHFLKQALGVQQMPPSQVLVGLALFLTFFIMAPVWEKINNDAIQPYLKNEITQAQAYEKAVKPIREFMFKQVREDDLALFVSMANLPKPNNRDEIPTYVLIPAFAISELKIAFQIGFLIYIPFLMIDLIVASVLMSMGMIMLPPVMISLPFKILLFILIDGWHLVVQSLIQSFR</sequence>
<dbReference type="GO" id="GO:0005886">
    <property type="term" value="C:plasma membrane"/>
    <property type="evidence" value="ECO:0007669"/>
    <property type="project" value="UniProtKB-SubCell"/>
</dbReference>
<dbReference type="InterPro" id="IPR005837">
    <property type="entry name" value="FliP"/>
</dbReference>
<evidence type="ECO:0000313" key="13">
    <source>
        <dbReference type="EMBL" id="CUS99772.1"/>
    </source>
</evidence>
<evidence type="ECO:0000256" key="8">
    <source>
        <dbReference type="ARBA" id="ARBA00022989"/>
    </source>
</evidence>
<dbReference type="GO" id="GO:0009425">
    <property type="term" value="C:bacterial-type flagellum basal body"/>
    <property type="evidence" value="ECO:0007669"/>
    <property type="project" value="UniProtKB-SubCell"/>
</dbReference>
<evidence type="ECO:0000256" key="12">
    <source>
        <dbReference type="RuleBase" id="RU362069"/>
    </source>
</evidence>
<dbReference type="PRINTS" id="PR01302">
    <property type="entry name" value="TYPE3IMPPROT"/>
</dbReference>
<keyword evidence="3 12" id="KW-0813">Transport</keyword>
<evidence type="ECO:0000256" key="3">
    <source>
        <dbReference type="ARBA" id="ARBA00022448"/>
    </source>
</evidence>
<keyword evidence="4 12" id="KW-1003">Cell membrane</keyword>
<comment type="subcellular location">
    <subcellularLocation>
        <location evidence="12">Cell membrane</location>
        <topology evidence="12">Multi-pass membrane protein</topology>
    </subcellularLocation>
    <subcellularLocation>
        <location evidence="12">Bacterial flagellum basal body</location>
    </subcellularLocation>
</comment>
<evidence type="ECO:0000256" key="10">
    <source>
        <dbReference type="ARBA" id="ARBA00023143"/>
    </source>
</evidence>
<evidence type="ECO:0000313" key="14">
    <source>
        <dbReference type="Proteomes" id="UP000199197"/>
    </source>
</evidence>
<dbReference type="AlphaFoldDB" id="A0A0P1MV47"/>
<evidence type="ECO:0000256" key="11">
    <source>
        <dbReference type="ARBA" id="ARBA00023225"/>
    </source>
</evidence>
<feature type="transmembrane region" description="Helical" evidence="12">
    <location>
        <begin position="53"/>
        <end position="83"/>
    </location>
</feature>
<dbReference type="OrthoDB" id="9805111at2"/>
<dbReference type="PRINTS" id="PR00951">
    <property type="entry name" value="FLGBIOSNFLIP"/>
</dbReference>